<dbReference type="InterPro" id="IPR003593">
    <property type="entry name" value="AAA+_ATPase"/>
</dbReference>
<dbReference type="GO" id="GO:0015421">
    <property type="term" value="F:ABC-type oligopeptide transporter activity"/>
    <property type="evidence" value="ECO:0007669"/>
    <property type="project" value="TreeGrafter"/>
</dbReference>
<dbReference type="PANTHER" id="PTHR43394:SF1">
    <property type="entry name" value="ATP-BINDING CASSETTE SUB-FAMILY B MEMBER 10, MITOCHONDRIAL"/>
    <property type="match status" value="1"/>
</dbReference>
<keyword evidence="4 9" id="KW-0812">Transmembrane</keyword>
<dbReference type="InterPro" id="IPR011527">
    <property type="entry name" value="ABC1_TM_dom"/>
</dbReference>
<evidence type="ECO:0000259" key="10">
    <source>
        <dbReference type="PROSITE" id="PS50893"/>
    </source>
</evidence>
<dbReference type="Proteomes" id="UP000034189">
    <property type="component" value="Chromosome"/>
</dbReference>
<keyword evidence="7 9" id="KW-1133">Transmembrane helix</keyword>
<dbReference type="InterPro" id="IPR039421">
    <property type="entry name" value="Type_1_exporter"/>
</dbReference>
<dbReference type="Pfam" id="PF00664">
    <property type="entry name" value="ABC_membrane"/>
    <property type="match status" value="1"/>
</dbReference>
<dbReference type="Pfam" id="PF00005">
    <property type="entry name" value="ABC_tran"/>
    <property type="match status" value="1"/>
</dbReference>
<keyword evidence="5" id="KW-0547">Nucleotide-binding</keyword>
<dbReference type="SUPFAM" id="SSF52540">
    <property type="entry name" value="P-loop containing nucleoside triphosphate hydrolases"/>
    <property type="match status" value="1"/>
</dbReference>
<dbReference type="Gene3D" id="1.20.1560.10">
    <property type="entry name" value="ABC transporter type 1, transmembrane domain"/>
    <property type="match status" value="1"/>
</dbReference>
<reference evidence="12 13" key="1">
    <citation type="submission" date="2015-03" db="EMBL/GenBank/DDBJ databases">
        <authorList>
            <person name="Abdul Halim M."/>
        </authorList>
    </citation>
    <scope>NUCLEOTIDE SEQUENCE [LARGE SCALE GENOMIC DNA]</scope>
    <source>
        <strain evidence="12 13">ATCC 35681</strain>
    </source>
</reference>
<organism evidence="12 13">
    <name type="scientific">Paenibacillus durus ATCC 35681</name>
    <dbReference type="NCBI Taxonomy" id="1333534"/>
    <lineage>
        <taxon>Bacteria</taxon>
        <taxon>Bacillati</taxon>
        <taxon>Bacillota</taxon>
        <taxon>Bacilli</taxon>
        <taxon>Bacillales</taxon>
        <taxon>Paenibacillaceae</taxon>
        <taxon>Paenibacillus</taxon>
    </lineage>
</organism>
<keyword evidence="3" id="KW-1003">Cell membrane</keyword>
<evidence type="ECO:0000256" key="6">
    <source>
        <dbReference type="ARBA" id="ARBA00022840"/>
    </source>
</evidence>
<comment type="subcellular location">
    <subcellularLocation>
        <location evidence="1">Cell membrane</location>
        <topology evidence="1">Multi-pass membrane protein</topology>
    </subcellularLocation>
</comment>
<accession>A0A0F7CIV2</accession>
<dbReference type="PROSITE" id="PS00211">
    <property type="entry name" value="ABC_TRANSPORTER_1"/>
    <property type="match status" value="1"/>
</dbReference>
<dbReference type="InterPro" id="IPR017871">
    <property type="entry name" value="ABC_transporter-like_CS"/>
</dbReference>
<dbReference type="SUPFAM" id="SSF90123">
    <property type="entry name" value="ABC transporter transmembrane region"/>
    <property type="match status" value="1"/>
</dbReference>
<dbReference type="HOGENOM" id="CLU_000604_84_3_9"/>
<dbReference type="PANTHER" id="PTHR43394">
    <property type="entry name" value="ATP-DEPENDENT PERMEASE MDL1, MITOCHONDRIAL"/>
    <property type="match status" value="1"/>
</dbReference>
<evidence type="ECO:0000256" key="1">
    <source>
        <dbReference type="ARBA" id="ARBA00004651"/>
    </source>
</evidence>
<feature type="transmembrane region" description="Helical" evidence="9">
    <location>
        <begin position="72"/>
        <end position="92"/>
    </location>
</feature>
<evidence type="ECO:0000256" key="9">
    <source>
        <dbReference type="SAM" id="Phobius"/>
    </source>
</evidence>
<dbReference type="PROSITE" id="PS50929">
    <property type="entry name" value="ABC_TM1F"/>
    <property type="match status" value="1"/>
</dbReference>
<dbReference type="GO" id="GO:0005524">
    <property type="term" value="F:ATP binding"/>
    <property type="evidence" value="ECO:0007669"/>
    <property type="project" value="UniProtKB-KW"/>
</dbReference>
<dbReference type="OrthoDB" id="9806127at2"/>
<dbReference type="SMART" id="SM00382">
    <property type="entry name" value="AAA"/>
    <property type="match status" value="1"/>
</dbReference>
<evidence type="ECO:0000256" key="2">
    <source>
        <dbReference type="ARBA" id="ARBA00022448"/>
    </source>
</evidence>
<evidence type="ECO:0000256" key="4">
    <source>
        <dbReference type="ARBA" id="ARBA00022692"/>
    </source>
</evidence>
<dbReference type="AlphaFoldDB" id="A0A0F7CIV2"/>
<evidence type="ECO:0000259" key="11">
    <source>
        <dbReference type="PROSITE" id="PS50929"/>
    </source>
</evidence>
<feature type="transmembrane region" description="Helical" evidence="9">
    <location>
        <begin position="151"/>
        <end position="169"/>
    </location>
</feature>
<dbReference type="PATRIC" id="fig|1333534.5.peg.3186"/>
<evidence type="ECO:0000313" key="12">
    <source>
        <dbReference type="EMBL" id="AKG35631.1"/>
    </source>
</evidence>
<evidence type="ECO:0000256" key="5">
    <source>
        <dbReference type="ARBA" id="ARBA00022741"/>
    </source>
</evidence>
<dbReference type="GO" id="GO:0005886">
    <property type="term" value="C:plasma membrane"/>
    <property type="evidence" value="ECO:0007669"/>
    <property type="project" value="UniProtKB-SubCell"/>
</dbReference>
<reference evidence="12 13" key="2">
    <citation type="journal article" date="2016" name="Genome Announc.">
        <title>Genome Sequence of a Gram-Positive Diazotroph, Paenibacillus durus Type Strain ATCC 35681.</title>
        <authorList>
            <person name="Halim M.A."/>
            <person name="Rahman A.Y."/>
            <person name="Sim K.S."/>
            <person name="Yam H.C."/>
            <person name="Rahim A.A."/>
            <person name="Ghazali A.H."/>
            <person name="Najimudin N."/>
        </authorList>
    </citation>
    <scope>NUCLEOTIDE SEQUENCE [LARGE SCALE GENOMIC DNA]</scope>
    <source>
        <strain evidence="12 13">ATCC 35681</strain>
    </source>
</reference>
<dbReference type="Gene3D" id="3.40.50.300">
    <property type="entry name" value="P-loop containing nucleotide triphosphate hydrolases"/>
    <property type="match status" value="1"/>
</dbReference>
<protein>
    <submittedName>
        <fullName evidence="12">ABC transporter ATP-binding protein</fullName>
    </submittedName>
</protein>
<feature type="domain" description="ABC transmembrane type-1" evidence="11">
    <location>
        <begin position="38"/>
        <end position="315"/>
    </location>
</feature>
<dbReference type="InterPro" id="IPR027417">
    <property type="entry name" value="P-loop_NTPase"/>
</dbReference>
<evidence type="ECO:0000256" key="7">
    <source>
        <dbReference type="ARBA" id="ARBA00022989"/>
    </source>
</evidence>
<keyword evidence="8 9" id="KW-0472">Membrane</keyword>
<proteinExistence type="predicted"/>
<dbReference type="EMBL" id="CP011114">
    <property type="protein sequence ID" value="AKG35631.1"/>
    <property type="molecule type" value="Genomic_DNA"/>
</dbReference>
<feature type="transmembrane region" description="Helical" evidence="9">
    <location>
        <begin position="175"/>
        <end position="194"/>
    </location>
</feature>
<gene>
    <name evidence="12" type="ORF">VK70_14465</name>
</gene>
<keyword evidence="6 12" id="KW-0067">ATP-binding</keyword>
<evidence type="ECO:0000313" key="13">
    <source>
        <dbReference type="Proteomes" id="UP000034189"/>
    </source>
</evidence>
<dbReference type="GO" id="GO:0016887">
    <property type="term" value="F:ATP hydrolysis activity"/>
    <property type="evidence" value="ECO:0007669"/>
    <property type="project" value="InterPro"/>
</dbReference>
<dbReference type="PROSITE" id="PS50893">
    <property type="entry name" value="ABC_TRANSPORTER_2"/>
    <property type="match status" value="1"/>
</dbReference>
<name>A0A0F7CIV2_PAEDU</name>
<dbReference type="InterPro" id="IPR003439">
    <property type="entry name" value="ABC_transporter-like_ATP-bd"/>
</dbReference>
<feature type="transmembrane region" description="Helical" evidence="9">
    <location>
        <begin position="28"/>
        <end position="52"/>
    </location>
</feature>
<feature type="transmembrane region" description="Helical" evidence="9">
    <location>
        <begin position="261"/>
        <end position="281"/>
    </location>
</feature>
<dbReference type="RefSeq" id="WP_025696259.1">
    <property type="nucleotide sequence ID" value="NZ_ASQQ01000437.1"/>
</dbReference>
<sequence>MPLEQNTDMISVPNVIRSFRYWPRVFQLLWRASPLNLLVITAINLIQGLLPVLSIRATQQLINSISASWQEVVAGFIFFIGVSLFTLLASALQDYAETLFRAKLSNSINVMVMEQAARLTLTDFENAKVQDQLKRVQNDSGYRPFQIAKQIFGIISGIVSLISVSAFLIAWKWWVALLLILIPATSFFSFLRFGQQEFLTMWKRADRSRTSWYLSYLLTRDSSFKEVKLYNLGSYFVAKYKGIVEDFFREDKQLARKQARLSVFFQFIDLFASSGTILLAFRSAYKRQIPVGNVVGIIQAIAQLQSKSQNIVQQVLGLCQSNLYIEQLFSFLDIHADSDYMNDAERDEPEEDKRQTLSKIESIEFRDVSFGYEGNDRFSLEQINFSLVRGETLAIVGHNGSGKSTLVKLLMQLYSENNGQILINGQPVQNYNLSAYRLRIGAVFQDFVQYEMPLRHNVGYGNIGEIDNEQKLWQAVTDAGMDAFVDNLPKKFDTQLGRWFEDGYQLSGGQWQRVAIARAFMRDADVYILDEPSSFLDPEAEREVFERFHELVKDRIGIFISHRLSSVTFADKIAVLQQGRIVEMGTHEELMDNSGEYSKLYHLQADSYIRQALRNERYSNII</sequence>
<evidence type="ECO:0000256" key="8">
    <source>
        <dbReference type="ARBA" id="ARBA00023136"/>
    </source>
</evidence>
<keyword evidence="2" id="KW-0813">Transport</keyword>
<dbReference type="FunFam" id="3.40.50.300:FF:000221">
    <property type="entry name" value="Multidrug ABC transporter ATP-binding protein"/>
    <property type="match status" value="1"/>
</dbReference>
<evidence type="ECO:0000256" key="3">
    <source>
        <dbReference type="ARBA" id="ARBA00022475"/>
    </source>
</evidence>
<feature type="domain" description="ABC transporter" evidence="10">
    <location>
        <begin position="363"/>
        <end position="603"/>
    </location>
</feature>
<dbReference type="InterPro" id="IPR036640">
    <property type="entry name" value="ABC1_TM_sf"/>
</dbReference>